<dbReference type="STRING" id="45351.A7SJS0"/>
<dbReference type="AlphaFoldDB" id="A7SJS0"/>
<dbReference type="PhylomeDB" id="A7SJS0"/>
<dbReference type="Pfam" id="PF14952">
    <property type="entry name" value="zf-tcix"/>
    <property type="match status" value="1"/>
</dbReference>
<dbReference type="FunFam" id="3.40.640.10:FF:000375">
    <property type="entry name" value="Os01g0711400 protein"/>
    <property type="match status" value="1"/>
</dbReference>
<organism evidence="3 4">
    <name type="scientific">Nematostella vectensis</name>
    <name type="common">Starlet sea anemone</name>
    <dbReference type="NCBI Taxonomy" id="45351"/>
    <lineage>
        <taxon>Eukaryota</taxon>
        <taxon>Metazoa</taxon>
        <taxon>Cnidaria</taxon>
        <taxon>Anthozoa</taxon>
        <taxon>Hexacorallia</taxon>
        <taxon>Actiniaria</taxon>
        <taxon>Edwardsiidae</taxon>
        <taxon>Nematostella</taxon>
    </lineage>
</organism>
<feature type="domain" description="Putative treble-clef zinc-finger" evidence="2">
    <location>
        <begin position="273"/>
        <end position="313"/>
    </location>
</feature>
<dbReference type="eggNOG" id="KOG2040">
    <property type="taxonomic scope" value="Eukaryota"/>
</dbReference>
<dbReference type="HOGENOM" id="CLU_647787_0_0_1"/>
<dbReference type="GO" id="GO:0005739">
    <property type="term" value="C:mitochondrion"/>
    <property type="evidence" value="ECO:0000318"/>
    <property type="project" value="GO_Central"/>
</dbReference>
<name>A7SJS0_NEMVE</name>
<dbReference type="GO" id="GO:0005960">
    <property type="term" value="C:glycine cleavage complex"/>
    <property type="evidence" value="ECO:0000318"/>
    <property type="project" value="GO_Central"/>
</dbReference>
<reference evidence="3 4" key="1">
    <citation type="journal article" date="2007" name="Science">
        <title>Sea anemone genome reveals ancestral eumetazoan gene repertoire and genomic organization.</title>
        <authorList>
            <person name="Putnam N.H."/>
            <person name="Srivastava M."/>
            <person name="Hellsten U."/>
            <person name="Dirks B."/>
            <person name="Chapman J."/>
            <person name="Salamov A."/>
            <person name="Terry A."/>
            <person name="Shapiro H."/>
            <person name="Lindquist E."/>
            <person name="Kapitonov V.V."/>
            <person name="Jurka J."/>
            <person name="Genikhovich G."/>
            <person name="Grigoriev I.V."/>
            <person name="Lucas S.M."/>
            <person name="Steele R.E."/>
            <person name="Finnerty J.R."/>
            <person name="Technau U."/>
            <person name="Martindale M.Q."/>
            <person name="Rokhsar D.S."/>
        </authorList>
    </citation>
    <scope>NUCLEOTIDE SEQUENCE [LARGE SCALE GENOMIC DNA]</scope>
    <source>
        <strain evidence="4">CH2 X CH6</strain>
    </source>
</reference>
<dbReference type="InterPro" id="IPR029269">
    <property type="entry name" value="Zf-tcix"/>
</dbReference>
<protein>
    <recommendedName>
        <fullName evidence="2">Putative treble-clef zinc-finger domain-containing protein</fullName>
    </recommendedName>
</protein>
<dbReference type="PANTHER" id="PTHR11773:SF1">
    <property type="entry name" value="GLYCINE DEHYDROGENASE (DECARBOXYLATING), MITOCHONDRIAL"/>
    <property type="match status" value="1"/>
</dbReference>
<proteinExistence type="predicted"/>
<dbReference type="SUPFAM" id="SSF53383">
    <property type="entry name" value="PLP-dependent transferases"/>
    <property type="match status" value="1"/>
</dbReference>
<gene>
    <name evidence="3" type="ORF">NEMVEDRAFT_v1g213342</name>
</gene>
<evidence type="ECO:0000313" key="3">
    <source>
        <dbReference type="EMBL" id="EDO36039.1"/>
    </source>
</evidence>
<feature type="region of interest" description="Disordered" evidence="1">
    <location>
        <begin position="405"/>
        <end position="424"/>
    </location>
</feature>
<dbReference type="GO" id="GO:0019464">
    <property type="term" value="P:glycine decarboxylation via glycine cleavage system"/>
    <property type="evidence" value="ECO:0000318"/>
    <property type="project" value="GO_Central"/>
</dbReference>
<evidence type="ECO:0000256" key="1">
    <source>
        <dbReference type="SAM" id="MobiDB-lite"/>
    </source>
</evidence>
<keyword evidence="4" id="KW-1185">Reference proteome</keyword>
<dbReference type="InParanoid" id="A7SJS0"/>
<dbReference type="Proteomes" id="UP000001593">
    <property type="component" value="Unassembled WGS sequence"/>
</dbReference>
<dbReference type="GO" id="GO:0004375">
    <property type="term" value="F:glycine dehydrogenase (decarboxylating) activity"/>
    <property type="evidence" value="ECO:0000318"/>
    <property type="project" value="GO_Central"/>
</dbReference>
<evidence type="ECO:0000259" key="2">
    <source>
        <dbReference type="Pfam" id="PF14952"/>
    </source>
</evidence>
<evidence type="ECO:0000313" key="4">
    <source>
        <dbReference type="Proteomes" id="UP000001593"/>
    </source>
</evidence>
<dbReference type="GO" id="GO:0016594">
    <property type="term" value="F:glycine binding"/>
    <property type="evidence" value="ECO:0000318"/>
    <property type="project" value="GO_Central"/>
</dbReference>
<dbReference type="InterPro" id="IPR015424">
    <property type="entry name" value="PyrdxlP-dep_Trfase"/>
</dbReference>
<dbReference type="EMBL" id="DS469680">
    <property type="protein sequence ID" value="EDO36039.1"/>
    <property type="molecule type" value="Genomic_DNA"/>
</dbReference>
<dbReference type="GO" id="GO:0030170">
    <property type="term" value="F:pyridoxal phosphate binding"/>
    <property type="evidence" value="ECO:0000318"/>
    <property type="project" value="GO_Central"/>
</dbReference>
<dbReference type="InterPro" id="IPR015421">
    <property type="entry name" value="PyrdxlP-dep_Trfase_major"/>
</dbReference>
<dbReference type="PANTHER" id="PTHR11773">
    <property type="entry name" value="GLYCINE DEHYDROGENASE, DECARBOXYLATING"/>
    <property type="match status" value="1"/>
</dbReference>
<dbReference type="Gene3D" id="3.40.640.10">
    <property type="entry name" value="Type I PLP-dependent aspartate aminotransferase-like (Major domain)"/>
    <property type="match status" value="1"/>
</dbReference>
<dbReference type="InterPro" id="IPR020581">
    <property type="entry name" value="GDC_P"/>
</dbReference>
<accession>A7SJS0</accession>
<sequence length="424" mass="47244">MIARAAERKINLRKYSDDKVGVSLDETVKEQDLDDLLWVFGCDSKAAEVGTHLAEVPHKSLLNSPFKRLSSFLTHPVFNTHHAETNVVRYMKLLENKDISLVHSMIPLGSCTMKLNSTTEMMPITWPRFADIHPYAPIQQAKGYLQLYDEFEKDFCEITGFDAVCFQPNSGAQGEYTGLRVIKAYLENNGQGHRKVCLIPVSAHGTNPASAQMAGFNVQVIKVGKSGDIDMEDLKKQSLIHCHAQGADAKVLLITWLTTQALKQARMTDKPQTPNKKIVLRLKACPECGTNCPTACRSCKNENCSYIFAKKVKSNHDAIEKKGTTNPTNQKDMMYYRADVLHQKHQNDIVILTFKKHGLGTTVECYGTEGAGAAFVGHEGEKPAHELGKMVKKMFETFMEGETKDWETTKHGTPGPCTTSLDHP</sequence>